<dbReference type="EMBL" id="BSXW01000474">
    <property type="protein sequence ID" value="GMF23368.1"/>
    <property type="molecule type" value="Genomic_DNA"/>
</dbReference>
<dbReference type="OrthoDB" id="91335at2759"/>
<accession>A0A9W6U1G6</accession>
<dbReference type="Proteomes" id="UP001165083">
    <property type="component" value="Unassembled WGS sequence"/>
</dbReference>
<gene>
    <name evidence="1" type="ORF">Plil01_000942700</name>
</gene>
<protein>
    <submittedName>
        <fullName evidence="1">Unnamed protein product</fullName>
    </submittedName>
</protein>
<name>A0A9W6U1G6_9STRA</name>
<evidence type="ECO:0000313" key="1">
    <source>
        <dbReference type="EMBL" id="GMF23368.1"/>
    </source>
</evidence>
<reference evidence="1" key="1">
    <citation type="submission" date="2023-04" db="EMBL/GenBank/DDBJ databases">
        <title>Phytophthora lilii NBRC 32176.</title>
        <authorList>
            <person name="Ichikawa N."/>
            <person name="Sato H."/>
            <person name="Tonouchi N."/>
        </authorList>
    </citation>
    <scope>NUCLEOTIDE SEQUENCE</scope>
    <source>
        <strain evidence="1">NBRC 32176</strain>
    </source>
</reference>
<evidence type="ECO:0000313" key="2">
    <source>
        <dbReference type="Proteomes" id="UP001165083"/>
    </source>
</evidence>
<keyword evidence="2" id="KW-1185">Reference proteome</keyword>
<sequence>MVEELQLLDSSVNLKQLEPPVRGKAVGGAYITSDVDPFEDERDYKSIERPDMDAIHSRLKEMVTEAVDNGFPADTNDKLYKIVSKRDIWRLQIDDDPPARLPPFKIRLKEGEVFMTKTCDLRWVLQRDTFDGLHAHTPGVTIRAGTASLERTWFCSR</sequence>
<proteinExistence type="predicted"/>
<organism evidence="1 2">
    <name type="scientific">Phytophthora lilii</name>
    <dbReference type="NCBI Taxonomy" id="2077276"/>
    <lineage>
        <taxon>Eukaryota</taxon>
        <taxon>Sar</taxon>
        <taxon>Stramenopiles</taxon>
        <taxon>Oomycota</taxon>
        <taxon>Peronosporomycetes</taxon>
        <taxon>Peronosporales</taxon>
        <taxon>Peronosporaceae</taxon>
        <taxon>Phytophthora</taxon>
    </lineage>
</organism>
<comment type="caution">
    <text evidence="1">The sequence shown here is derived from an EMBL/GenBank/DDBJ whole genome shotgun (WGS) entry which is preliminary data.</text>
</comment>
<dbReference type="AlphaFoldDB" id="A0A9W6U1G6"/>